<proteinExistence type="predicted"/>
<evidence type="ECO:0000313" key="1">
    <source>
        <dbReference type="EMBL" id="GAA3777075.1"/>
    </source>
</evidence>
<keyword evidence="2" id="KW-1185">Reference proteome</keyword>
<comment type="caution">
    <text evidence="1">The sequence shown here is derived from an EMBL/GenBank/DDBJ whole genome shotgun (WGS) entry which is preliminary data.</text>
</comment>
<organism evidence="1 2">
    <name type="scientific">Flavobacterium ginsengiterrae</name>
    <dbReference type="NCBI Taxonomy" id="871695"/>
    <lineage>
        <taxon>Bacteria</taxon>
        <taxon>Pseudomonadati</taxon>
        <taxon>Bacteroidota</taxon>
        <taxon>Flavobacteriia</taxon>
        <taxon>Flavobacteriales</taxon>
        <taxon>Flavobacteriaceae</taxon>
        <taxon>Flavobacterium</taxon>
    </lineage>
</organism>
<dbReference type="Proteomes" id="UP001500748">
    <property type="component" value="Unassembled WGS sequence"/>
</dbReference>
<gene>
    <name evidence="1" type="ORF">GCM10022423_35560</name>
</gene>
<accession>A0ABP7GZG0</accession>
<name>A0ABP7GZG0_9FLAO</name>
<dbReference type="EMBL" id="BAABDU010000006">
    <property type="protein sequence ID" value="GAA3777075.1"/>
    <property type="molecule type" value="Genomic_DNA"/>
</dbReference>
<protein>
    <submittedName>
        <fullName evidence="1">Uncharacterized protein</fullName>
    </submittedName>
</protein>
<sequence length="57" mass="7148">MLREFGDSLNKIESETIQTDKEQTIRPFFLEEKDKKVFFYLLRRKRIEKRKKIKDKR</sequence>
<reference evidence="2" key="1">
    <citation type="journal article" date="2019" name="Int. J. Syst. Evol. Microbiol.">
        <title>The Global Catalogue of Microorganisms (GCM) 10K type strain sequencing project: providing services to taxonomists for standard genome sequencing and annotation.</title>
        <authorList>
            <consortium name="The Broad Institute Genomics Platform"/>
            <consortium name="The Broad Institute Genome Sequencing Center for Infectious Disease"/>
            <person name="Wu L."/>
            <person name="Ma J."/>
        </authorList>
    </citation>
    <scope>NUCLEOTIDE SEQUENCE [LARGE SCALE GENOMIC DNA]</scope>
    <source>
        <strain evidence="2">JCM 17337</strain>
    </source>
</reference>
<evidence type="ECO:0000313" key="2">
    <source>
        <dbReference type="Proteomes" id="UP001500748"/>
    </source>
</evidence>